<protein>
    <submittedName>
        <fullName evidence="4">DUF2075 domain-containing protein</fullName>
    </submittedName>
</protein>
<name>A0A7K4N930_9ARCH</name>
<dbReference type="EMBL" id="JACATI010000008">
    <property type="protein sequence ID" value="NWJ20719.1"/>
    <property type="molecule type" value="Genomic_DNA"/>
</dbReference>
<evidence type="ECO:0000259" key="1">
    <source>
        <dbReference type="Pfam" id="PF09848"/>
    </source>
</evidence>
<evidence type="ECO:0000313" key="5">
    <source>
        <dbReference type="Proteomes" id="UP000520052"/>
    </source>
</evidence>
<evidence type="ECO:0000313" key="3">
    <source>
        <dbReference type="EMBL" id="NWJ57543.1"/>
    </source>
</evidence>
<reference evidence="4" key="2">
    <citation type="submission" date="2020-06" db="EMBL/GenBank/DDBJ databases">
        <authorList>
            <person name="Wang Y."/>
        </authorList>
    </citation>
    <scope>NUCLEOTIDE SEQUENCE</scope>
    <source>
        <strain evidence="2">L14</strain>
        <strain evidence="3">L15a</strain>
        <strain evidence="4">T3L1</strain>
    </source>
</reference>
<organism evidence="4 5">
    <name type="scientific">Marine Group I thaumarchaeote</name>
    <dbReference type="NCBI Taxonomy" id="2511932"/>
    <lineage>
        <taxon>Archaea</taxon>
        <taxon>Nitrososphaerota</taxon>
        <taxon>Marine Group I</taxon>
    </lineage>
</organism>
<comment type="caution">
    <text evidence="4">The sequence shown here is derived from an EMBL/GenBank/DDBJ whole genome shotgun (WGS) entry which is preliminary data.</text>
</comment>
<sequence>MLLKPKRKYLRNAFRVLLTRARQGMIIFVPKGDKNDKSRLPEFYDKIYNDLKEIGIREI</sequence>
<accession>A0A7K4N930</accession>
<dbReference type="Proteomes" id="UP000520052">
    <property type="component" value="Unassembled WGS sequence"/>
</dbReference>
<dbReference type="InterPro" id="IPR018647">
    <property type="entry name" value="SLFN_3-like_DNA/RNA_helicase"/>
</dbReference>
<reference evidence="5 6" key="1">
    <citation type="journal article" date="2019" name="Environ. Microbiol.">
        <title>Genomics insights into ecotype formation of ammonia-oxidizing archaea in the deep ocean.</title>
        <authorList>
            <person name="Wang Y."/>
            <person name="Huang J.M."/>
            <person name="Cui G.J."/>
            <person name="Nunoura T."/>
            <person name="Takaki Y."/>
            <person name="Li W.L."/>
            <person name="Li J."/>
            <person name="Gao Z.M."/>
            <person name="Takai K."/>
            <person name="Zhang A.Q."/>
            <person name="Stepanauskas R."/>
        </authorList>
    </citation>
    <scope>NUCLEOTIDE SEQUENCE [LARGE SCALE GENOMIC DNA]</scope>
    <source>
        <strain evidence="2 7">L14</strain>
        <strain evidence="3 6">L15a</strain>
        <strain evidence="4 5">T3L1</strain>
    </source>
</reference>
<feature type="domain" description="Schlafen group 3-like DNA/RNA helicase" evidence="1">
    <location>
        <begin position="6"/>
        <end position="30"/>
    </location>
</feature>
<evidence type="ECO:0000313" key="2">
    <source>
        <dbReference type="EMBL" id="NWJ20719.1"/>
    </source>
</evidence>
<dbReference type="EMBL" id="JACATH010000007">
    <property type="protein sequence ID" value="NWJ57543.1"/>
    <property type="molecule type" value="Genomic_DNA"/>
</dbReference>
<dbReference type="EMBL" id="JACATC010000007">
    <property type="protein sequence ID" value="NWJ84357.1"/>
    <property type="molecule type" value="Genomic_DNA"/>
</dbReference>
<evidence type="ECO:0000313" key="4">
    <source>
        <dbReference type="EMBL" id="NWJ84357.1"/>
    </source>
</evidence>
<evidence type="ECO:0000313" key="7">
    <source>
        <dbReference type="Proteomes" id="UP000587702"/>
    </source>
</evidence>
<dbReference type="AlphaFoldDB" id="A0A7K4N930"/>
<evidence type="ECO:0000313" key="6">
    <source>
        <dbReference type="Proteomes" id="UP000575480"/>
    </source>
</evidence>
<dbReference type="Pfam" id="PF09848">
    <property type="entry name" value="SLFN-g3_helicase"/>
    <property type="match status" value="1"/>
</dbReference>
<dbReference type="Proteomes" id="UP000575480">
    <property type="component" value="Unassembled WGS sequence"/>
</dbReference>
<proteinExistence type="predicted"/>
<dbReference type="Proteomes" id="UP000587702">
    <property type="component" value="Unassembled WGS sequence"/>
</dbReference>
<gene>
    <name evidence="4" type="ORF">HX854_06505</name>
    <name evidence="3" type="ORF">HX858_07315</name>
    <name evidence="2" type="ORF">HX860_06625</name>
</gene>